<dbReference type="OrthoDB" id="9788689at2"/>
<dbReference type="AlphaFoldDB" id="A0A2N6SG46"/>
<dbReference type="GO" id="GO:0033389">
    <property type="term" value="P:putrescine biosynthetic process from arginine, via agmatine"/>
    <property type="evidence" value="ECO:0007669"/>
    <property type="project" value="TreeGrafter"/>
</dbReference>
<dbReference type="InterPro" id="IPR023696">
    <property type="entry name" value="Ureohydrolase_dom_sf"/>
</dbReference>
<reference evidence="4 5" key="1">
    <citation type="submission" date="2017-09" db="EMBL/GenBank/DDBJ databases">
        <title>Bacterial strain isolated from the female urinary microbiota.</title>
        <authorList>
            <person name="Thomas-White K."/>
            <person name="Kumar N."/>
            <person name="Forster S."/>
            <person name="Putonti C."/>
            <person name="Lawley T."/>
            <person name="Wolfe A.J."/>
        </authorList>
    </citation>
    <scope>NUCLEOTIDE SEQUENCE [LARGE SCALE GENOMIC DNA]</scope>
    <source>
        <strain evidence="4 5">UMB0186</strain>
    </source>
</reference>
<dbReference type="PANTHER" id="PTHR11358">
    <property type="entry name" value="ARGINASE/AGMATINASE"/>
    <property type="match status" value="1"/>
</dbReference>
<dbReference type="GO" id="GO:0046872">
    <property type="term" value="F:metal ion binding"/>
    <property type="evidence" value="ECO:0007669"/>
    <property type="project" value="UniProtKB-KW"/>
</dbReference>
<gene>
    <name evidence="4" type="ORF">CJ218_03250</name>
</gene>
<accession>A0A2N6SG46</accession>
<name>A0A2N6SG46_9BACL</name>
<dbReference type="Gene3D" id="3.40.800.10">
    <property type="entry name" value="Ureohydrolase domain"/>
    <property type="match status" value="1"/>
</dbReference>
<dbReference type="GO" id="GO:0008783">
    <property type="term" value="F:agmatinase activity"/>
    <property type="evidence" value="ECO:0007669"/>
    <property type="project" value="TreeGrafter"/>
</dbReference>
<dbReference type="STRING" id="84135.GCA_001052115_00735"/>
<dbReference type="Proteomes" id="UP000235670">
    <property type="component" value="Unassembled WGS sequence"/>
</dbReference>
<dbReference type="SUPFAM" id="SSF52768">
    <property type="entry name" value="Arginase/deacetylase"/>
    <property type="match status" value="1"/>
</dbReference>
<evidence type="ECO:0000256" key="2">
    <source>
        <dbReference type="ARBA" id="ARBA00022801"/>
    </source>
</evidence>
<keyword evidence="2" id="KW-0378">Hydrolase</keyword>
<dbReference type="RefSeq" id="WP_102189601.1">
    <property type="nucleotide sequence ID" value="NZ_PNGT01000002.1"/>
</dbReference>
<protein>
    <recommendedName>
        <fullName evidence="6">Agmatinase</fullName>
    </recommendedName>
</protein>
<dbReference type="PROSITE" id="PS51409">
    <property type="entry name" value="ARGINASE_2"/>
    <property type="match status" value="1"/>
</dbReference>
<dbReference type="EMBL" id="PNGT01000002">
    <property type="protein sequence ID" value="PMC52922.1"/>
    <property type="molecule type" value="Genomic_DNA"/>
</dbReference>
<evidence type="ECO:0008006" key="6">
    <source>
        <dbReference type="Google" id="ProtNLM"/>
    </source>
</evidence>
<comment type="similarity">
    <text evidence="3">Belongs to the arginase family.</text>
</comment>
<organism evidence="4 5">
    <name type="scientific">Gemella sanguinis</name>
    <dbReference type="NCBI Taxonomy" id="84135"/>
    <lineage>
        <taxon>Bacteria</taxon>
        <taxon>Bacillati</taxon>
        <taxon>Bacillota</taxon>
        <taxon>Bacilli</taxon>
        <taxon>Bacillales</taxon>
        <taxon>Gemellaceae</taxon>
        <taxon>Gemella</taxon>
    </lineage>
</organism>
<proteinExistence type="inferred from homology"/>
<comment type="caution">
    <text evidence="4">The sequence shown here is derived from an EMBL/GenBank/DDBJ whole genome shotgun (WGS) entry which is preliminary data.</text>
</comment>
<dbReference type="Pfam" id="PF00491">
    <property type="entry name" value="Arginase"/>
    <property type="match status" value="1"/>
</dbReference>
<evidence type="ECO:0000313" key="4">
    <source>
        <dbReference type="EMBL" id="PMC52922.1"/>
    </source>
</evidence>
<evidence type="ECO:0000313" key="5">
    <source>
        <dbReference type="Proteomes" id="UP000235670"/>
    </source>
</evidence>
<dbReference type="InterPro" id="IPR006035">
    <property type="entry name" value="Ureohydrolase"/>
</dbReference>
<dbReference type="PANTHER" id="PTHR11358:SF26">
    <property type="entry name" value="GUANIDINO ACID HYDROLASE, MITOCHONDRIAL"/>
    <property type="match status" value="1"/>
</dbReference>
<keyword evidence="1" id="KW-0479">Metal-binding</keyword>
<evidence type="ECO:0000256" key="3">
    <source>
        <dbReference type="PROSITE-ProRule" id="PRU00742"/>
    </source>
</evidence>
<evidence type="ECO:0000256" key="1">
    <source>
        <dbReference type="ARBA" id="ARBA00022723"/>
    </source>
</evidence>
<sequence>MYYYINRYLTLEENTIKLSEIEMDLGEYNKYFYEQRGNKVLLDFIDARTLQVLENFAIISKYENFYNLIPNLSYSFFNIESRCLLEDINYIEADSIGIIEIPFFQGTLKQTYSIESIDKLKFLSETIPNPNESDYRFNSSDNLKIYDYGFFKITNAEIMLKEIKSVVRKIYSTNKILPIFIGGDHTITYPILSAISDIKKDKVRLIYLDAHLDISKTELLYNGSVIQKIKEHNKKIEIINFGQKGPIFHEEDNKGIKIINKIDELIEYIKSEPQTPTYLSIDLDVFDNTFIPSVTYSVPGGLTYSDFKKILNELNQIHLNIIGVDIVEYNKDKDVGDLGAVNTLYIIYDILKFLSRKRGYND</sequence>